<evidence type="ECO:0000313" key="2">
    <source>
        <dbReference type="Proteomes" id="UP001162162"/>
    </source>
</evidence>
<dbReference type="AlphaFoldDB" id="A0AAV8XXL6"/>
<dbReference type="Proteomes" id="UP001162162">
    <property type="component" value="Unassembled WGS sequence"/>
</dbReference>
<gene>
    <name evidence="1" type="ORF">NQ318_017792</name>
</gene>
<evidence type="ECO:0008006" key="3">
    <source>
        <dbReference type="Google" id="ProtNLM"/>
    </source>
</evidence>
<dbReference type="EMBL" id="JAPWTK010000324">
    <property type="protein sequence ID" value="KAJ8942495.1"/>
    <property type="molecule type" value="Genomic_DNA"/>
</dbReference>
<protein>
    <recommendedName>
        <fullName evidence="3">Sesquiterpene synthase</fullName>
    </recommendedName>
</protein>
<comment type="caution">
    <text evidence="1">The sequence shown here is derived from an EMBL/GenBank/DDBJ whole genome shotgun (WGS) entry which is preliminary data.</text>
</comment>
<reference evidence="1" key="1">
    <citation type="journal article" date="2023" name="Insect Mol. Biol.">
        <title>Genome sequencing provides insights into the evolution of gene families encoding plant cell wall-degrading enzymes in longhorned beetles.</title>
        <authorList>
            <person name="Shin N.R."/>
            <person name="Okamura Y."/>
            <person name="Kirsch R."/>
            <person name="Pauchet Y."/>
        </authorList>
    </citation>
    <scope>NUCLEOTIDE SEQUENCE</scope>
    <source>
        <strain evidence="1">AMC_N1</strain>
    </source>
</reference>
<name>A0AAV8XXL6_9CUCU</name>
<keyword evidence="2" id="KW-1185">Reference proteome</keyword>
<proteinExistence type="predicted"/>
<organism evidence="1 2">
    <name type="scientific">Aromia moschata</name>
    <dbReference type="NCBI Taxonomy" id="1265417"/>
    <lineage>
        <taxon>Eukaryota</taxon>
        <taxon>Metazoa</taxon>
        <taxon>Ecdysozoa</taxon>
        <taxon>Arthropoda</taxon>
        <taxon>Hexapoda</taxon>
        <taxon>Insecta</taxon>
        <taxon>Pterygota</taxon>
        <taxon>Neoptera</taxon>
        <taxon>Endopterygota</taxon>
        <taxon>Coleoptera</taxon>
        <taxon>Polyphaga</taxon>
        <taxon>Cucujiformia</taxon>
        <taxon>Chrysomeloidea</taxon>
        <taxon>Cerambycidae</taxon>
        <taxon>Cerambycinae</taxon>
        <taxon>Callichromatini</taxon>
        <taxon>Aromia</taxon>
    </lineage>
</organism>
<evidence type="ECO:0000313" key="1">
    <source>
        <dbReference type="EMBL" id="KAJ8942495.1"/>
    </source>
</evidence>
<sequence length="78" mass="9131">MAIKNLDYREPGSAVLICCLLDYCHYTEINDLATYIIDNFADVEDLLRGQCKVDNTFFNALLHFLSTFKFMKPHHSRR</sequence>
<accession>A0AAV8XXL6</accession>